<feature type="transmembrane region" description="Helical" evidence="1">
    <location>
        <begin position="134"/>
        <end position="152"/>
    </location>
</feature>
<accession>A0A7S0MLP0</accession>
<organism evidence="2">
    <name type="scientific">Cryptomonas curvata</name>
    <dbReference type="NCBI Taxonomy" id="233186"/>
    <lineage>
        <taxon>Eukaryota</taxon>
        <taxon>Cryptophyceae</taxon>
        <taxon>Cryptomonadales</taxon>
        <taxon>Cryptomonadaceae</taxon>
        <taxon>Cryptomonas</taxon>
    </lineage>
</organism>
<protein>
    <submittedName>
        <fullName evidence="2">Uncharacterized protein</fullName>
    </submittedName>
</protein>
<evidence type="ECO:0000256" key="1">
    <source>
        <dbReference type="SAM" id="Phobius"/>
    </source>
</evidence>
<dbReference type="EMBL" id="HBEZ01039801">
    <property type="protein sequence ID" value="CAD8644222.1"/>
    <property type="molecule type" value="Transcribed_RNA"/>
</dbReference>
<dbReference type="AlphaFoldDB" id="A0A7S0MLP0"/>
<name>A0A7S0MLP0_9CRYP</name>
<keyword evidence="1" id="KW-0812">Transmembrane</keyword>
<sequence length="205" mass="23239">MFQQSVYEIKEVAVVIQLSMLSDNNSRTHLEEVDLIAEDEQERIVEDFTKKQERIEKIFSQLLFIISSPIFLFFLFHSYSQAISEWTWPFVALKGSDAVGRRLASFANLFTALSTLSSILSASAMRSPSLRRSLLLSALATALVSCAMWARVCYPISPFPWPHFLAVNAAPSASLFIQWMMVHTWRSTRAEIVRLAGLKYPLKSA</sequence>
<proteinExistence type="predicted"/>
<feature type="transmembrane region" description="Helical" evidence="1">
    <location>
        <begin position="58"/>
        <end position="79"/>
    </location>
</feature>
<feature type="transmembrane region" description="Helical" evidence="1">
    <location>
        <begin position="164"/>
        <end position="182"/>
    </location>
</feature>
<gene>
    <name evidence="2" type="ORF">CCUR1050_LOCUS21907</name>
</gene>
<keyword evidence="1" id="KW-0472">Membrane</keyword>
<evidence type="ECO:0000313" key="2">
    <source>
        <dbReference type="EMBL" id="CAD8644222.1"/>
    </source>
</evidence>
<feature type="transmembrane region" description="Helical" evidence="1">
    <location>
        <begin position="99"/>
        <end position="122"/>
    </location>
</feature>
<keyword evidence="1" id="KW-1133">Transmembrane helix</keyword>
<reference evidence="2" key="1">
    <citation type="submission" date="2021-01" db="EMBL/GenBank/DDBJ databases">
        <authorList>
            <person name="Corre E."/>
            <person name="Pelletier E."/>
            <person name="Niang G."/>
            <person name="Scheremetjew M."/>
            <person name="Finn R."/>
            <person name="Kale V."/>
            <person name="Holt S."/>
            <person name="Cochrane G."/>
            <person name="Meng A."/>
            <person name="Brown T."/>
            <person name="Cohen L."/>
        </authorList>
    </citation>
    <scope>NUCLEOTIDE SEQUENCE</scope>
    <source>
        <strain evidence="2">CCAP979/52</strain>
    </source>
</reference>